<feature type="compositionally biased region" description="Low complexity" evidence="1">
    <location>
        <begin position="361"/>
        <end position="383"/>
    </location>
</feature>
<protein>
    <submittedName>
        <fullName evidence="2">Uncharacterized protein</fullName>
    </submittedName>
</protein>
<keyword evidence="3" id="KW-1185">Reference proteome</keyword>
<dbReference type="Proteomes" id="UP000642125">
    <property type="component" value="Unassembled WGS sequence"/>
</dbReference>
<dbReference type="EMBL" id="BONO01000025">
    <property type="protein sequence ID" value="GIG37576.1"/>
    <property type="molecule type" value="Genomic_DNA"/>
</dbReference>
<dbReference type="AlphaFoldDB" id="A0A919PDA8"/>
<evidence type="ECO:0000256" key="1">
    <source>
        <dbReference type="SAM" id="MobiDB-lite"/>
    </source>
</evidence>
<feature type="compositionally biased region" description="Low complexity" evidence="1">
    <location>
        <begin position="95"/>
        <end position="125"/>
    </location>
</feature>
<name>A0A919PDA8_9CELL</name>
<comment type="caution">
    <text evidence="2">The sequence shown here is derived from an EMBL/GenBank/DDBJ whole genome shotgun (WGS) entry which is preliminary data.</text>
</comment>
<reference evidence="2" key="1">
    <citation type="submission" date="2021-01" db="EMBL/GenBank/DDBJ databases">
        <title>Whole genome shotgun sequence of Cellulomonas pakistanensis NBRC 110800.</title>
        <authorList>
            <person name="Komaki H."/>
            <person name="Tamura T."/>
        </authorList>
    </citation>
    <scope>NUCLEOTIDE SEQUENCE</scope>
    <source>
        <strain evidence="2">NBRC 110800</strain>
    </source>
</reference>
<feature type="region of interest" description="Disordered" evidence="1">
    <location>
        <begin position="17"/>
        <end position="160"/>
    </location>
</feature>
<feature type="compositionally biased region" description="Gly residues" evidence="1">
    <location>
        <begin position="32"/>
        <end position="43"/>
    </location>
</feature>
<proteinExistence type="predicted"/>
<feature type="region of interest" description="Disordered" evidence="1">
    <location>
        <begin position="346"/>
        <end position="383"/>
    </location>
</feature>
<evidence type="ECO:0000313" key="2">
    <source>
        <dbReference type="EMBL" id="GIG37576.1"/>
    </source>
</evidence>
<evidence type="ECO:0000313" key="3">
    <source>
        <dbReference type="Proteomes" id="UP000642125"/>
    </source>
</evidence>
<accession>A0A919PDA8</accession>
<gene>
    <name evidence="2" type="ORF">Cpa01nite_29570</name>
</gene>
<feature type="compositionally biased region" description="Low complexity" evidence="1">
    <location>
        <begin position="44"/>
        <end position="68"/>
    </location>
</feature>
<sequence>MSQEERIARARAALASAELRTGARSLATATAGPGGAGSRGAGHSGAAPSGAPSGAASSGAARSSVAPGTDAGRAATTTSVRGDAPGVRADRAADSRAGSARRPRGADAPVHGATALAVVPAGPAGDPSPAPAGPVAVPDLPGRPQPRSTTARGPLLLTDRPPLAVPPALAPLLPDGLRRGSTTAVLGSTSLVLAMIAAACTAREAWAAVVGQPSLGLLAAAQTGVALERLAVVPQPGVDAPTVVAALLDGIDVVVVGPGTHLADADRRRLMARARDRGSVLLATAPWPGAGTVLTVEGGRWTGVGDGDGRLRAHEVQITRTGRGSSAGRAQDLRVVLPLEVGTDPYGLPADRATADRATADRAAATARPAATDRPAGAGRDLADDGALLAPDLRLVG</sequence>
<organism evidence="2 3">
    <name type="scientific">Cellulomonas pakistanensis</name>
    <dbReference type="NCBI Taxonomy" id="992287"/>
    <lineage>
        <taxon>Bacteria</taxon>
        <taxon>Bacillati</taxon>
        <taxon>Actinomycetota</taxon>
        <taxon>Actinomycetes</taxon>
        <taxon>Micrococcales</taxon>
        <taxon>Cellulomonadaceae</taxon>
        <taxon>Cellulomonas</taxon>
    </lineage>
</organism>
<feature type="compositionally biased region" description="Low complexity" evidence="1">
    <location>
        <begin position="133"/>
        <end position="142"/>
    </location>
</feature>